<dbReference type="InterPro" id="IPR051923">
    <property type="entry name" value="Glycosyl_Hydrolase_39"/>
</dbReference>
<dbReference type="GO" id="GO:0005975">
    <property type="term" value="P:carbohydrate metabolic process"/>
    <property type="evidence" value="ECO:0007669"/>
    <property type="project" value="InterPro"/>
</dbReference>
<keyword evidence="3" id="KW-0326">Glycosidase</keyword>
<evidence type="ECO:0000259" key="7">
    <source>
        <dbReference type="Pfam" id="PF01229"/>
    </source>
</evidence>
<evidence type="ECO:0000256" key="1">
    <source>
        <dbReference type="ARBA" id="ARBA00008875"/>
    </source>
</evidence>
<dbReference type="EMBL" id="CAXIEN010000015">
    <property type="protein sequence ID" value="CAL1264994.1"/>
    <property type="molecule type" value="Genomic_DNA"/>
</dbReference>
<keyword evidence="6" id="KW-0732">Signal</keyword>
<dbReference type="Proteomes" id="UP001497382">
    <property type="component" value="Unassembled WGS sequence"/>
</dbReference>
<feature type="signal peptide" evidence="6">
    <location>
        <begin position="1"/>
        <end position="21"/>
    </location>
</feature>
<keyword evidence="2" id="KW-0378">Hydrolase</keyword>
<feature type="transmembrane region" description="Helical" evidence="5">
    <location>
        <begin position="432"/>
        <end position="457"/>
    </location>
</feature>
<evidence type="ECO:0000256" key="5">
    <source>
        <dbReference type="SAM" id="Phobius"/>
    </source>
</evidence>
<dbReference type="GO" id="GO:0003940">
    <property type="term" value="F:L-iduronidase activity"/>
    <property type="evidence" value="ECO:0007669"/>
    <property type="project" value="TreeGrafter"/>
</dbReference>
<feature type="domain" description="Glycosyl hydrolases family 39 N-terminal catalytic" evidence="7">
    <location>
        <begin position="51"/>
        <end position="420"/>
    </location>
</feature>
<keyword evidence="5" id="KW-0812">Transmembrane</keyword>
<organism evidence="8 9">
    <name type="scientific">Larinioides sclopetarius</name>
    <dbReference type="NCBI Taxonomy" id="280406"/>
    <lineage>
        <taxon>Eukaryota</taxon>
        <taxon>Metazoa</taxon>
        <taxon>Ecdysozoa</taxon>
        <taxon>Arthropoda</taxon>
        <taxon>Chelicerata</taxon>
        <taxon>Arachnida</taxon>
        <taxon>Araneae</taxon>
        <taxon>Araneomorphae</taxon>
        <taxon>Entelegynae</taxon>
        <taxon>Araneoidea</taxon>
        <taxon>Araneidae</taxon>
        <taxon>Larinioides</taxon>
    </lineage>
</organism>
<dbReference type="PANTHER" id="PTHR12631:SF8">
    <property type="entry name" value="ALPHA-L-IDURONIDASE"/>
    <property type="match status" value="1"/>
</dbReference>
<evidence type="ECO:0000313" key="8">
    <source>
        <dbReference type="EMBL" id="CAL1264994.1"/>
    </source>
</evidence>
<accession>A0AAV1Z1S4</accession>
<evidence type="ECO:0000256" key="6">
    <source>
        <dbReference type="SAM" id="SignalP"/>
    </source>
</evidence>
<comment type="similarity">
    <text evidence="1">Belongs to the glycosyl hydrolase 39 family.</text>
</comment>
<dbReference type="InterPro" id="IPR017853">
    <property type="entry name" value="GH"/>
</dbReference>
<dbReference type="InterPro" id="IPR049165">
    <property type="entry name" value="GH39_as"/>
</dbReference>
<comment type="caution">
    <text evidence="8">The sequence shown here is derived from an EMBL/GenBank/DDBJ whole genome shotgun (WGS) entry which is preliminary data.</text>
</comment>
<reference evidence="8 9" key="1">
    <citation type="submission" date="2024-04" db="EMBL/GenBank/DDBJ databases">
        <authorList>
            <person name="Rising A."/>
            <person name="Reimegard J."/>
            <person name="Sonavane S."/>
            <person name="Akerstrom W."/>
            <person name="Nylinder S."/>
            <person name="Hedman E."/>
            <person name="Kallberg Y."/>
        </authorList>
    </citation>
    <scope>NUCLEOTIDE SEQUENCE [LARGE SCALE GENOMIC DNA]</scope>
</reference>
<dbReference type="InterPro" id="IPR000514">
    <property type="entry name" value="Glyco_hydro_39"/>
</dbReference>
<proteinExistence type="inferred from homology"/>
<dbReference type="Pfam" id="PF01229">
    <property type="entry name" value="Glyco_hydro_39"/>
    <property type="match status" value="1"/>
</dbReference>
<keyword evidence="9" id="KW-1185">Reference proteome</keyword>
<evidence type="ECO:0000256" key="4">
    <source>
        <dbReference type="PIRSR" id="PIRSR600514-1"/>
    </source>
</evidence>
<dbReference type="PRINTS" id="PR00745">
    <property type="entry name" value="GLHYDRLASE39"/>
</dbReference>
<protein>
    <recommendedName>
        <fullName evidence="7">Glycosyl hydrolases family 39 N-terminal catalytic domain-containing protein</fullName>
    </recommendedName>
</protein>
<keyword evidence="5" id="KW-1133">Transmembrane helix</keyword>
<name>A0AAV1Z1S4_9ARAC</name>
<dbReference type="PANTHER" id="PTHR12631">
    <property type="entry name" value="ALPHA-L-IDURONIDASE"/>
    <property type="match status" value="1"/>
</dbReference>
<feature type="chain" id="PRO_5043527867" description="Glycosyl hydrolases family 39 N-terminal catalytic domain-containing protein" evidence="6">
    <location>
        <begin position="22"/>
        <end position="458"/>
    </location>
</feature>
<evidence type="ECO:0000256" key="3">
    <source>
        <dbReference type="ARBA" id="ARBA00023295"/>
    </source>
</evidence>
<dbReference type="Gene3D" id="3.20.20.80">
    <property type="entry name" value="Glycosidases"/>
    <property type="match status" value="1"/>
</dbReference>
<dbReference type="InterPro" id="IPR049166">
    <property type="entry name" value="GH39_cat"/>
</dbReference>
<sequence length="458" mass="53604">MQISILLHFMIYTILLSDSAGLESVNEVSKKNILKSEPSKTDIQKYQLFIKNEVIFQNLKPFWKSTGLCPPDPHEESYNFLLSPDMKLNIFHIGSLPRKGISQVRIHWMLDLVQMRVSHFKVEYDFSRLDKLIYLLWENDLQPGFELMGNPSNYFNDFENEIQVYLWKDLINKLAVHYIDMFGIDYVMKWNFETWNEPDHHDFDKLNFTIQGFLNYYDACSEGLFSADKRLRFGGPGGSCRIPTKGHSPICWALLHHCSYGKNYFTGKKGVRLDFISFHKKGNGSSNFIIDEEIETIHYIFSNFPSYINTSFYNDEADPLKNWSLPQWWRADSTYAAMVIKIILNHIYFYYVEKGSDLVKDAKFNLLSNDNAFLSYFPNQFTERTLLARFQVNNTYPKYVEFIRKPVYAVFGLLSKLCPNILSSNLTNGGGMYYFSCFSFYILIILVPQIVCNVFCFL</sequence>
<evidence type="ECO:0000256" key="2">
    <source>
        <dbReference type="ARBA" id="ARBA00022801"/>
    </source>
</evidence>
<keyword evidence="5" id="KW-0472">Membrane</keyword>
<dbReference type="PROSITE" id="PS01027">
    <property type="entry name" value="GLYCOSYL_HYDROL_F39"/>
    <property type="match status" value="1"/>
</dbReference>
<dbReference type="SUPFAM" id="SSF51445">
    <property type="entry name" value="(Trans)glycosidases"/>
    <property type="match status" value="1"/>
</dbReference>
<evidence type="ECO:0000313" key="9">
    <source>
        <dbReference type="Proteomes" id="UP001497382"/>
    </source>
</evidence>
<dbReference type="AlphaFoldDB" id="A0AAV1Z1S4"/>
<gene>
    <name evidence="8" type="ORF">LARSCL_LOCUS2277</name>
</gene>
<feature type="active site" description="Proton donor" evidence="4">
    <location>
        <position position="197"/>
    </location>
</feature>